<dbReference type="PANTHER" id="PTHR23084">
    <property type="entry name" value="PHOSPHATIDYLINOSITOL-4-PHOSPHATE 5-KINASE RELATED"/>
    <property type="match status" value="1"/>
</dbReference>
<dbReference type="Pfam" id="PF02493">
    <property type="entry name" value="MORN"/>
    <property type="match status" value="9"/>
</dbReference>
<gene>
    <name evidence="2" type="ORF">BSTOLATCC_MIC53470</name>
</gene>
<protein>
    <recommendedName>
        <fullName evidence="4">MORN repeat protein</fullName>
    </recommendedName>
</protein>
<keyword evidence="1" id="KW-0677">Repeat</keyword>
<evidence type="ECO:0008006" key="4">
    <source>
        <dbReference type="Google" id="ProtNLM"/>
    </source>
</evidence>
<dbReference type="PROSITE" id="PS50096">
    <property type="entry name" value="IQ"/>
    <property type="match status" value="1"/>
</dbReference>
<dbReference type="SUPFAM" id="SSF82185">
    <property type="entry name" value="Histone H3 K4-specific methyltransferase SET7/9 N-terminal domain"/>
    <property type="match status" value="3"/>
</dbReference>
<reference evidence="2" key="1">
    <citation type="submission" date="2021-09" db="EMBL/GenBank/DDBJ databases">
        <authorList>
            <consortium name="AG Swart"/>
            <person name="Singh M."/>
            <person name="Singh A."/>
            <person name="Seah K."/>
            <person name="Emmerich C."/>
        </authorList>
    </citation>
    <scope>NUCLEOTIDE SEQUENCE</scope>
    <source>
        <strain evidence="2">ATCC30299</strain>
    </source>
</reference>
<dbReference type="InterPro" id="IPR003409">
    <property type="entry name" value="MORN"/>
</dbReference>
<dbReference type="Proteomes" id="UP001162131">
    <property type="component" value="Unassembled WGS sequence"/>
</dbReference>
<sequence length="352" mass="40173">MGVCHCNQKQEEVGTIEIDNTLVSQKQEKSNALFSEIPPSFPSVNPFVVKSQAAFRGYLIRSLFHKKATKEAEEELEVKFNFEELNEIPNMLSQKAAETLKNLVEFAYTDKAIGVIERGPVKLQDHSVYIGEWNKFGNPCGRGEKYLSDGSYSKGMWKDRKMHGRCLQVFSNGDYYIGDVYEDVIQGNGKLFTLESQCTYEGEWKNGKQHGYGIENWPDGARFSGNFENGKKTGKGKFIWADGSMYDGNFVENQISGFGKYNWADDRVYEGTWFNNMMSGKGVFLWPDGRKYEGDYVNDKKEGQGVFTWPNMKTYTGGWKNGKQHGIGEIRAPGKKTKKGEWKDGKRIRWIE</sequence>
<comment type="caution">
    <text evidence="2">The sequence shown here is derived from an EMBL/GenBank/DDBJ whole genome shotgun (WGS) entry which is preliminary data.</text>
</comment>
<keyword evidence="3" id="KW-1185">Reference proteome</keyword>
<organism evidence="2 3">
    <name type="scientific">Blepharisma stoltei</name>
    <dbReference type="NCBI Taxonomy" id="1481888"/>
    <lineage>
        <taxon>Eukaryota</taxon>
        <taxon>Sar</taxon>
        <taxon>Alveolata</taxon>
        <taxon>Ciliophora</taxon>
        <taxon>Postciliodesmatophora</taxon>
        <taxon>Heterotrichea</taxon>
        <taxon>Heterotrichida</taxon>
        <taxon>Blepharismidae</taxon>
        <taxon>Blepharisma</taxon>
    </lineage>
</organism>
<accession>A0AAU9JZI2</accession>
<proteinExistence type="predicted"/>
<evidence type="ECO:0000256" key="1">
    <source>
        <dbReference type="ARBA" id="ARBA00022737"/>
    </source>
</evidence>
<dbReference type="AlphaFoldDB" id="A0AAU9JZI2"/>
<evidence type="ECO:0000313" key="3">
    <source>
        <dbReference type="Proteomes" id="UP001162131"/>
    </source>
</evidence>
<dbReference type="EMBL" id="CAJZBQ010000053">
    <property type="protein sequence ID" value="CAG9331400.1"/>
    <property type="molecule type" value="Genomic_DNA"/>
</dbReference>
<dbReference type="Gene3D" id="2.20.110.10">
    <property type="entry name" value="Histone H3 K4-specific methyltransferase SET7/9 N-terminal domain"/>
    <property type="match status" value="4"/>
</dbReference>
<dbReference type="PANTHER" id="PTHR23084:SF179">
    <property type="entry name" value="OS10G0565000 PROTEIN"/>
    <property type="match status" value="1"/>
</dbReference>
<evidence type="ECO:0000313" key="2">
    <source>
        <dbReference type="EMBL" id="CAG9331400.1"/>
    </source>
</evidence>
<dbReference type="SMART" id="SM00698">
    <property type="entry name" value="MORN"/>
    <property type="match status" value="7"/>
</dbReference>
<name>A0AAU9JZI2_9CILI</name>